<protein>
    <submittedName>
        <fullName evidence="2">AAA family ATPase</fullName>
    </submittedName>
</protein>
<reference evidence="2 3" key="1">
    <citation type="journal article" date="2020" name="Cell Host Microbe">
        <title>Functional and Genomic Variation between Human-Derived Isolates of Lachnospiraceae Reveals Inter- and Intra-Species Diversity.</title>
        <authorList>
            <person name="Sorbara M.T."/>
            <person name="Littmann E.R."/>
            <person name="Fontana E."/>
            <person name="Moody T.U."/>
            <person name="Kohout C.E."/>
            <person name="Gjonbalaj M."/>
            <person name="Eaton V."/>
            <person name="Seok R."/>
            <person name="Leiner I.M."/>
            <person name="Pamer E.G."/>
        </authorList>
    </citation>
    <scope>NUCLEOTIDE SEQUENCE [LARGE SCALE GENOMIC DNA]</scope>
    <source>
        <strain evidence="2 3">MSK.17.74</strain>
    </source>
</reference>
<dbReference type="RefSeq" id="WP_173769953.1">
    <property type="nucleotide sequence ID" value="NZ_JAAITS010000033.1"/>
</dbReference>
<keyword evidence="3" id="KW-1185">Reference proteome</keyword>
<evidence type="ECO:0000313" key="2">
    <source>
        <dbReference type="EMBL" id="NSG86129.1"/>
    </source>
</evidence>
<dbReference type="Pfam" id="PF08011">
    <property type="entry name" value="PDDEXK_9"/>
    <property type="match status" value="1"/>
</dbReference>
<proteinExistence type="predicted"/>
<dbReference type="InterPro" id="IPR027417">
    <property type="entry name" value="P-loop_NTPase"/>
</dbReference>
<evidence type="ECO:0000313" key="3">
    <source>
        <dbReference type="Proteomes" id="UP001644719"/>
    </source>
</evidence>
<dbReference type="EMBL" id="JAAITS010000033">
    <property type="protein sequence ID" value="NSG86129.1"/>
    <property type="molecule type" value="Genomic_DNA"/>
</dbReference>
<sequence length="537" mass="61405">MGILVNPDNLAFQVALNSEIYVDKSGLIKYTNKVLNTLQAYICNSRPRRFGKSITANMLTAYYSRGCNSEEMFAGLEISKSADFKKHLNQYDVIHLDIQWCIEPAGGPERVVSYISEKTIAELAEYYPGVLKEKTESLPEVLSRINGATGKKFIVIIDEWDVLIRDKDVNKRVQEEYINFLRAMFKGTEPTKYIQLAYLTGILPIKKEKTQSALNNFDEFTMLSASNLAPYIGFTEAEVKKLSEKYQQDFAEVKRWYDGYLLKDYQVYNPRAVVSVMLRGEFRSYWSETASYDVIVPLINMNYDGLKTAVIEMLSGAEVKVNVAAFQNDTEDIKSKDDVLTYMIHLGYLGYNEIRKTAFVPNEEIRQELTTAVESKKWNEMLILQLNSENLLDATLDMDGVAVAEEIEKIHNEHVSVIQYNNENSLSSVLTIAYLSAMQYYFKPIREFSTGRGFADFVFIPKPEYKNDYPALLVELKWNQNAQTALTQIKTKKYPSSILNYTGDILLVGINYDKKSKEHQCLIEKYVKGENRGTGVV</sequence>
<comment type="caution">
    <text evidence="2">The sequence shown here is derived from an EMBL/GenBank/DDBJ whole genome shotgun (WGS) entry which is preliminary data.</text>
</comment>
<feature type="domain" description="AAA-ATPase-like" evidence="1">
    <location>
        <begin position="18"/>
        <end position="208"/>
    </location>
</feature>
<evidence type="ECO:0000259" key="1">
    <source>
        <dbReference type="Pfam" id="PF09820"/>
    </source>
</evidence>
<accession>A0ABX2H7F4</accession>
<dbReference type="Proteomes" id="UP001644719">
    <property type="component" value="Unassembled WGS sequence"/>
</dbReference>
<dbReference type="InterPro" id="IPR012547">
    <property type="entry name" value="PDDEXK_9"/>
</dbReference>
<dbReference type="PANTHER" id="PTHR34825:SF1">
    <property type="entry name" value="AAA-ATPASE-LIKE DOMAIN-CONTAINING PROTEIN"/>
    <property type="match status" value="1"/>
</dbReference>
<organism evidence="2 3">
    <name type="scientific">Blautia faecis</name>
    <dbReference type="NCBI Taxonomy" id="871665"/>
    <lineage>
        <taxon>Bacteria</taxon>
        <taxon>Bacillati</taxon>
        <taxon>Bacillota</taxon>
        <taxon>Clostridia</taxon>
        <taxon>Lachnospirales</taxon>
        <taxon>Lachnospiraceae</taxon>
        <taxon>Blautia</taxon>
    </lineage>
</organism>
<name>A0ABX2H7F4_9FIRM</name>
<gene>
    <name evidence="2" type="ORF">G5B17_12080</name>
</gene>
<dbReference type="InterPro" id="IPR018631">
    <property type="entry name" value="AAA-ATPase-like_dom"/>
</dbReference>
<dbReference type="PANTHER" id="PTHR34825">
    <property type="entry name" value="CONSERVED PROTEIN, WITH A WEAK D-GALACTARATE DEHYDRATASE/ALTRONATE HYDROLASE DOMAIN"/>
    <property type="match status" value="1"/>
</dbReference>
<dbReference type="SUPFAM" id="SSF52540">
    <property type="entry name" value="P-loop containing nucleoside triphosphate hydrolases"/>
    <property type="match status" value="1"/>
</dbReference>
<dbReference type="Pfam" id="PF09820">
    <property type="entry name" value="AAA-ATPase_like"/>
    <property type="match status" value="1"/>
</dbReference>